<accession>A0ABU1ICV4</accession>
<dbReference type="EMBL" id="JAVIZX010000001">
    <property type="protein sequence ID" value="MDR6214403.1"/>
    <property type="molecule type" value="Genomic_DNA"/>
</dbReference>
<dbReference type="Pfam" id="PF23914">
    <property type="entry name" value="TPR_CcmH_CycH"/>
    <property type="match status" value="1"/>
</dbReference>
<dbReference type="PANTHER" id="PTHR47870:SF4">
    <property type="entry name" value="CYTOCHROME C-TYPE BIOGENESIS PROTEIN CYCH"/>
    <property type="match status" value="1"/>
</dbReference>
<keyword evidence="6" id="KW-0812">Transmembrane</keyword>
<dbReference type="NCBIfam" id="TIGR03142">
    <property type="entry name" value="cytochro_ccmI"/>
    <property type="match status" value="1"/>
</dbReference>
<dbReference type="InterPro" id="IPR011990">
    <property type="entry name" value="TPR-like_helical_dom_sf"/>
</dbReference>
<proteinExistence type="predicted"/>
<organism evidence="9 10">
    <name type="scientific">Paracidovorax wautersii</name>
    <dbReference type="NCBI Taxonomy" id="1177982"/>
    <lineage>
        <taxon>Bacteria</taxon>
        <taxon>Pseudomonadati</taxon>
        <taxon>Pseudomonadota</taxon>
        <taxon>Betaproteobacteria</taxon>
        <taxon>Burkholderiales</taxon>
        <taxon>Comamonadaceae</taxon>
        <taxon>Paracidovorax</taxon>
    </lineage>
</organism>
<evidence type="ECO:0000256" key="5">
    <source>
        <dbReference type="SAM" id="MobiDB-lite"/>
    </source>
</evidence>
<dbReference type="InterPro" id="IPR017560">
    <property type="entry name" value="Cyt_c_biogenesis_CcmI"/>
</dbReference>
<dbReference type="RefSeq" id="WP_309828538.1">
    <property type="nucleotide sequence ID" value="NZ_JAVIZX010000001.1"/>
</dbReference>
<evidence type="ECO:0000256" key="3">
    <source>
        <dbReference type="ARBA" id="ARBA00022748"/>
    </source>
</evidence>
<dbReference type="Proteomes" id="UP001267710">
    <property type="component" value="Unassembled WGS sequence"/>
</dbReference>
<dbReference type="PANTHER" id="PTHR47870">
    <property type="entry name" value="CYTOCHROME C-TYPE BIOGENESIS PROTEIN CCMH"/>
    <property type="match status" value="1"/>
</dbReference>
<evidence type="ECO:0000256" key="2">
    <source>
        <dbReference type="ARBA" id="ARBA00022737"/>
    </source>
</evidence>
<keyword evidence="6" id="KW-1133">Transmembrane helix</keyword>
<reference evidence="9 10" key="1">
    <citation type="submission" date="2023-08" db="EMBL/GenBank/DDBJ databases">
        <title>Functional and genomic diversity of the sorghum phyllosphere microbiome.</title>
        <authorList>
            <person name="Shade A."/>
        </authorList>
    </citation>
    <scope>NUCLEOTIDE SEQUENCE [LARGE SCALE GENOMIC DNA]</scope>
    <source>
        <strain evidence="9 10">SORGH_AS_0335</strain>
    </source>
</reference>
<keyword evidence="4" id="KW-0802">TPR repeat</keyword>
<keyword evidence="10" id="KW-1185">Reference proteome</keyword>
<feature type="compositionally biased region" description="Polar residues" evidence="5">
    <location>
        <begin position="405"/>
        <end position="424"/>
    </location>
</feature>
<feature type="region of interest" description="Disordered" evidence="5">
    <location>
        <begin position="302"/>
        <end position="322"/>
    </location>
</feature>
<dbReference type="Pfam" id="PF23892">
    <property type="entry name" value="Ig_CycH"/>
    <property type="match status" value="1"/>
</dbReference>
<feature type="transmembrane region" description="Helical" evidence="6">
    <location>
        <begin position="112"/>
        <end position="129"/>
    </location>
</feature>
<comment type="caution">
    <text evidence="9">The sequence shown here is derived from an EMBL/GenBank/DDBJ whole genome shotgun (WGS) entry which is preliminary data.</text>
</comment>
<evidence type="ECO:0000259" key="7">
    <source>
        <dbReference type="Pfam" id="PF23892"/>
    </source>
</evidence>
<name>A0ABU1ICV4_9BURK</name>
<dbReference type="InterPro" id="IPR051263">
    <property type="entry name" value="C-type_cytochrome_biogenesis"/>
</dbReference>
<evidence type="ECO:0000256" key="1">
    <source>
        <dbReference type="ARBA" id="ARBA00004196"/>
    </source>
</evidence>
<keyword evidence="6" id="KW-0472">Membrane</keyword>
<keyword evidence="3" id="KW-0201">Cytochrome c-type biogenesis</keyword>
<protein>
    <submittedName>
        <fullName evidence="9">Cytochrome c-type biogenesis protein CcmH</fullName>
    </submittedName>
</protein>
<feature type="transmembrane region" description="Helical" evidence="6">
    <location>
        <begin position="6"/>
        <end position="26"/>
    </location>
</feature>
<dbReference type="SUPFAM" id="SSF48452">
    <property type="entry name" value="TPR-like"/>
    <property type="match status" value="1"/>
</dbReference>
<evidence type="ECO:0000313" key="9">
    <source>
        <dbReference type="EMBL" id="MDR6214403.1"/>
    </source>
</evidence>
<feature type="domain" description="Cytochrome c-type biogenesis protein H TPR" evidence="8">
    <location>
        <begin position="143"/>
        <end position="285"/>
    </location>
</feature>
<feature type="region of interest" description="Disordered" evidence="5">
    <location>
        <begin position="405"/>
        <end position="431"/>
    </location>
</feature>
<evidence type="ECO:0000256" key="4">
    <source>
        <dbReference type="ARBA" id="ARBA00022803"/>
    </source>
</evidence>
<evidence type="ECO:0000259" key="8">
    <source>
        <dbReference type="Pfam" id="PF23914"/>
    </source>
</evidence>
<dbReference type="InterPro" id="IPR056413">
    <property type="entry name" value="TPR_CcmH_CycH"/>
</dbReference>
<gene>
    <name evidence="9" type="ORF">QE399_002092</name>
</gene>
<comment type="subcellular location">
    <subcellularLocation>
        <location evidence="1">Cell envelope</location>
    </subcellularLocation>
</comment>
<evidence type="ECO:0000313" key="10">
    <source>
        <dbReference type="Proteomes" id="UP001267710"/>
    </source>
</evidence>
<feature type="domain" description="Cytochrome c-type biogenesis protein H Ig-like" evidence="7">
    <location>
        <begin position="330"/>
        <end position="435"/>
    </location>
</feature>
<sequence length="439" mass="46182">MSAIWPLWASALVLLLLAMAVLIWPLMREPDKAPAEDEDRAAAQLRRVYQAQREELEREWAHQTMGPADRAQALEELQRRLLDDTDALAAGAAAKAARAPALPERVWLRRSLAGLLALALPVAALALYLKVGDPQAAATVAAAEPQSHATSGVDVDTMVSGLASRLAQAPDDVEGWIVLARSYEVQEQFQKAADAYRQAIAAAQRGTFPAGLQAKLHADLADALASSRDGQMDGPVEQALADALRLDPLQPKALALAGSAAVRRGDAAAARQHWQQLLAQLEPGTDMALRVQNDLQRLDGLSGAAPVTEGGDGSAQGTAGASAPLLSSVHGTVRLGPAMAAQVREGDTLFIAARAEEAGRTPVAVLKLDAGSFPVAFTLDDRHAMSPELRLSRFRSVTVQAWVSRSGSASRTTGQPTSTAQPAGSASAPVELVIDHLTP</sequence>
<evidence type="ECO:0000256" key="6">
    <source>
        <dbReference type="SAM" id="Phobius"/>
    </source>
</evidence>
<dbReference type="InterPro" id="IPR056412">
    <property type="entry name" value="Ig_CycH"/>
</dbReference>
<keyword evidence="2" id="KW-0677">Repeat</keyword>
<dbReference type="Gene3D" id="1.25.40.10">
    <property type="entry name" value="Tetratricopeptide repeat domain"/>
    <property type="match status" value="1"/>
</dbReference>